<dbReference type="InterPro" id="IPR000571">
    <property type="entry name" value="Znf_CCCH"/>
</dbReference>
<accession>A0A8H8A253</accession>
<dbReference type="SUPFAM" id="SSF90229">
    <property type="entry name" value="CCCH zinc finger"/>
    <property type="match status" value="1"/>
</dbReference>
<reference evidence="6 7" key="1">
    <citation type="journal article" name="Sci. Rep.">
        <title>Genome-scale phylogenetic analyses confirm Olpidium as the closest living zoosporic fungus to the non-flagellated, terrestrial fungi.</title>
        <authorList>
            <person name="Chang Y."/>
            <person name="Rochon D."/>
            <person name="Sekimoto S."/>
            <person name="Wang Y."/>
            <person name="Chovatia M."/>
            <person name="Sandor L."/>
            <person name="Salamov A."/>
            <person name="Grigoriev I.V."/>
            <person name="Stajich J.E."/>
            <person name="Spatafora J.W."/>
        </authorList>
    </citation>
    <scope>NUCLEOTIDE SEQUENCE [LARGE SCALE GENOMIC DNA]</scope>
    <source>
        <strain evidence="6">S191</strain>
    </source>
</reference>
<dbReference type="PROSITE" id="PS50103">
    <property type="entry name" value="ZF_C3H1"/>
    <property type="match status" value="1"/>
</dbReference>
<dbReference type="EMBL" id="JAEFCI010000447">
    <property type="protein sequence ID" value="KAG5463546.1"/>
    <property type="molecule type" value="Genomic_DNA"/>
</dbReference>
<dbReference type="PANTHER" id="PTHR12681:SF0">
    <property type="entry name" value="ZINC FINGER CCCH DOMAIN-CONTAINING PROTEIN 15"/>
    <property type="match status" value="1"/>
</dbReference>
<feature type="domain" description="C3H1-type" evidence="5">
    <location>
        <begin position="21"/>
        <end position="48"/>
    </location>
</feature>
<proteinExistence type="predicted"/>
<evidence type="ECO:0000256" key="2">
    <source>
        <dbReference type="ARBA" id="ARBA00022771"/>
    </source>
</evidence>
<dbReference type="Proteomes" id="UP000673691">
    <property type="component" value="Unassembled WGS sequence"/>
</dbReference>
<feature type="zinc finger region" description="C3H1-type" evidence="4">
    <location>
        <begin position="21"/>
        <end position="48"/>
    </location>
</feature>
<organism evidence="6 7">
    <name type="scientific">Olpidium bornovanus</name>
    <dbReference type="NCBI Taxonomy" id="278681"/>
    <lineage>
        <taxon>Eukaryota</taxon>
        <taxon>Fungi</taxon>
        <taxon>Fungi incertae sedis</taxon>
        <taxon>Olpidiomycota</taxon>
        <taxon>Olpidiomycotina</taxon>
        <taxon>Olpidiomycetes</taxon>
        <taxon>Olpidiales</taxon>
        <taxon>Olpidiaceae</taxon>
        <taxon>Olpidium</taxon>
    </lineage>
</organism>
<evidence type="ECO:0000313" key="6">
    <source>
        <dbReference type="EMBL" id="KAG5463546.1"/>
    </source>
</evidence>
<keyword evidence="7" id="KW-1185">Reference proteome</keyword>
<comment type="caution">
    <text evidence="6">The sequence shown here is derived from an EMBL/GenBank/DDBJ whole genome shotgun (WGS) entry which is preliminary data.</text>
</comment>
<dbReference type="OrthoDB" id="278280at2759"/>
<sequence length="68" mass="7678">MLSLRVTPDSFPSFSVPFGTDPKSVLCNYFKAGQCTKGSKCKFSHDLNIERKAEKKDLYSDDRIANED</sequence>
<evidence type="ECO:0000256" key="1">
    <source>
        <dbReference type="ARBA" id="ARBA00022723"/>
    </source>
</evidence>
<name>A0A8H8A253_9FUNG</name>
<dbReference type="InterPro" id="IPR036855">
    <property type="entry name" value="Znf_CCCH_sf"/>
</dbReference>
<evidence type="ECO:0000256" key="4">
    <source>
        <dbReference type="PROSITE-ProRule" id="PRU00723"/>
    </source>
</evidence>
<dbReference type="PANTHER" id="PTHR12681">
    <property type="entry name" value="ZINC FINGER-CONTAINING PROTEIN P48ZNF"/>
    <property type="match status" value="1"/>
</dbReference>
<evidence type="ECO:0000313" key="7">
    <source>
        <dbReference type="Proteomes" id="UP000673691"/>
    </source>
</evidence>
<evidence type="ECO:0000256" key="3">
    <source>
        <dbReference type="ARBA" id="ARBA00022833"/>
    </source>
</evidence>
<dbReference type="AlphaFoldDB" id="A0A8H8A253"/>
<dbReference type="GO" id="GO:0008270">
    <property type="term" value="F:zinc ion binding"/>
    <property type="evidence" value="ECO:0007669"/>
    <property type="project" value="UniProtKB-KW"/>
</dbReference>
<keyword evidence="3 4" id="KW-0862">Zinc</keyword>
<dbReference type="GO" id="GO:0003729">
    <property type="term" value="F:mRNA binding"/>
    <property type="evidence" value="ECO:0007669"/>
    <property type="project" value="TreeGrafter"/>
</dbReference>
<dbReference type="GO" id="GO:0005829">
    <property type="term" value="C:cytosol"/>
    <property type="evidence" value="ECO:0007669"/>
    <property type="project" value="TreeGrafter"/>
</dbReference>
<dbReference type="GO" id="GO:0002181">
    <property type="term" value="P:cytoplasmic translation"/>
    <property type="evidence" value="ECO:0007669"/>
    <property type="project" value="TreeGrafter"/>
</dbReference>
<evidence type="ECO:0000259" key="5">
    <source>
        <dbReference type="PROSITE" id="PS50103"/>
    </source>
</evidence>
<protein>
    <recommendedName>
        <fullName evidence="5">C3H1-type domain-containing protein</fullName>
    </recommendedName>
</protein>
<keyword evidence="1 4" id="KW-0479">Metal-binding</keyword>
<dbReference type="Gene3D" id="4.10.1000.10">
    <property type="entry name" value="Zinc finger, CCCH-type"/>
    <property type="match status" value="1"/>
</dbReference>
<keyword evidence="2 4" id="KW-0863">Zinc-finger</keyword>
<gene>
    <name evidence="6" type="ORF">BJ554DRAFT_6594</name>
</gene>
<feature type="non-terminal residue" evidence="6">
    <location>
        <position position="68"/>
    </location>
</feature>
<dbReference type="SMART" id="SM00356">
    <property type="entry name" value="ZnF_C3H1"/>
    <property type="match status" value="1"/>
</dbReference>
<dbReference type="Pfam" id="PF00642">
    <property type="entry name" value="zf-CCCH"/>
    <property type="match status" value="1"/>
</dbReference>